<dbReference type="PANTHER" id="PTHR43531:SF11">
    <property type="entry name" value="METHYL-ACCEPTING CHEMOTAXIS PROTEIN 3"/>
    <property type="match status" value="1"/>
</dbReference>
<feature type="domain" description="HAMP" evidence="5">
    <location>
        <begin position="198"/>
        <end position="250"/>
    </location>
</feature>
<dbReference type="Proteomes" id="UP000033411">
    <property type="component" value="Unassembled WGS sequence"/>
</dbReference>
<dbReference type="Pfam" id="PF00015">
    <property type="entry name" value="MCPsignal"/>
    <property type="match status" value="1"/>
</dbReference>
<keyword evidence="7" id="KW-1185">Reference proteome</keyword>
<dbReference type="Gene3D" id="1.10.287.950">
    <property type="entry name" value="Methyl-accepting chemotaxis protein"/>
    <property type="match status" value="1"/>
</dbReference>
<dbReference type="PROSITE" id="PS50885">
    <property type="entry name" value="HAMP"/>
    <property type="match status" value="1"/>
</dbReference>
<evidence type="ECO:0000259" key="4">
    <source>
        <dbReference type="PROSITE" id="PS50111"/>
    </source>
</evidence>
<dbReference type="SUPFAM" id="SSF46458">
    <property type="entry name" value="Globin-like"/>
    <property type="match status" value="1"/>
</dbReference>
<evidence type="ECO:0008006" key="8">
    <source>
        <dbReference type="Google" id="ProtNLM"/>
    </source>
</evidence>
<dbReference type="STRING" id="1293439.WH87_14945"/>
<keyword evidence="3" id="KW-0807">Transducer</keyword>
<dbReference type="PRINTS" id="PR00260">
    <property type="entry name" value="CHEMTRNSDUCR"/>
</dbReference>
<evidence type="ECO:0000256" key="2">
    <source>
        <dbReference type="ARBA" id="ARBA00029447"/>
    </source>
</evidence>
<dbReference type="GO" id="GO:0019825">
    <property type="term" value="F:oxygen binding"/>
    <property type="evidence" value="ECO:0007669"/>
    <property type="project" value="InterPro"/>
</dbReference>
<protein>
    <recommendedName>
        <fullName evidence="8">Chemotaxis protein</fullName>
    </recommendedName>
</protein>
<dbReference type="RefSeq" id="WP_046140773.1">
    <property type="nucleotide sequence ID" value="NZ_LANJ01000044.1"/>
</dbReference>
<dbReference type="InterPro" id="IPR051310">
    <property type="entry name" value="MCP_chemotaxis"/>
</dbReference>
<dbReference type="CDD" id="cd01068">
    <property type="entry name" value="globin_sensor"/>
    <property type="match status" value="1"/>
</dbReference>
<dbReference type="GO" id="GO:0004888">
    <property type="term" value="F:transmembrane signaling receptor activity"/>
    <property type="evidence" value="ECO:0007669"/>
    <property type="project" value="InterPro"/>
</dbReference>
<dbReference type="InterPro" id="IPR039379">
    <property type="entry name" value="Protoglobin_sensor_dom"/>
</dbReference>
<dbReference type="GO" id="GO:0016020">
    <property type="term" value="C:membrane"/>
    <property type="evidence" value="ECO:0007669"/>
    <property type="project" value="InterPro"/>
</dbReference>
<dbReference type="EMBL" id="LANJ01000044">
    <property type="protein sequence ID" value="KKC35867.1"/>
    <property type="molecule type" value="Genomic_DNA"/>
</dbReference>
<dbReference type="PANTHER" id="PTHR43531">
    <property type="entry name" value="PROTEIN ICFG"/>
    <property type="match status" value="1"/>
</dbReference>
<dbReference type="SMART" id="SM00304">
    <property type="entry name" value="HAMP"/>
    <property type="match status" value="1"/>
</dbReference>
<dbReference type="InterPro" id="IPR009050">
    <property type="entry name" value="Globin-like_sf"/>
</dbReference>
<dbReference type="Pfam" id="PF11563">
    <property type="entry name" value="Protoglobin"/>
    <property type="match status" value="1"/>
</dbReference>
<evidence type="ECO:0000256" key="1">
    <source>
        <dbReference type="ARBA" id="ARBA00022500"/>
    </source>
</evidence>
<gene>
    <name evidence="6" type="ORF">WH87_14945</name>
</gene>
<dbReference type="PATRIC" id="fig|1293439.3.peg.3044"/>
<dbReference type="SUPFAM" id="SSF58104">
    <property type="entry name" value="Methyl-accepting chemotaxis protein (MCP) signaling domain"/>
    <property type="match status" value="1"/>
</dbReference>
<evidence type="ECO:0000259" key="5">
    <source>
        <dbReference type="PROSITE" id="PS50885"/>
    </source>
</evidence>
<comment type="similarity">
    <text evidence="2">Belongs to the methyl-accepting chemotaxis (MCP) protein family.</text>
</comment>
<dbReference type="PROSITE" id="PS50111">
    <property type="entry name" value="CHEMOTAXIS_TRANSDUC_2"/>
    <property type="match status" value="1"/>
</dbReference>
<accession>A0A0F5Q4M8</accession>
<dbReference type="GO" id="GO:0006935">
    <property type="term" value="P:chemotaxis"/>
    <property type="evidence" value="ECO:0007669"/>
    <property type="project" value="UniProtKB-KW"/>
</dbReference>
<dbReference type="GO" id="GO:0007165">
    <property type="term" value="P:signal transduction"/>
    <property type="evidence" value="ECO:0007669"/>
    <property type="project" value="UniProtKB-KW"/>
</dbReference>
<dbReference type="InterPro" id="IPR012292">
    <property type="entry name" value="Globin/Proto"/>
</dbReference>
<dbReference type="InterPro" id="IPR004089">
    <property type="entry name" value="MCPsignal_dom"/>
</dbReference>
<evidence type="ECO:0000256" key="3">
    <source>
        <dbReference type="PROSITE-ProRule" id="PRU00284"/>
    </source>
</evidence>
<evidence type="ECO:0000313" key="7">
    <source>
        <dbReference type="Proteomes" id="UP000033411"/>
    </source>
</evidence>
<keyword evidence="1" id="KW-0145">Chemotaxis</keyword>
<feature type="domain" description="Methyl-accepting transducer" evidence="4">
    <location>
        <begin position="255"/>
        <end position="484"/>
    </location>
</feature>
<name>A0A0F5Q4M8_9HYPH</name>
<organism evidence="6 7">
    <name type="scientific">Devosia epidermidihirudinis</name>
    <dbReference type="NCBI Taxonomy" id="1293439"/>
    <lineage>
        <taxon>Bacteria</taxon>
        <taxon>Pseudomonadati</taxon>
        <taxon>Pseudomonadota</taxon>
        <taxon>Alphaproteobacteria</taxon>
        <taxon>Hyphomicrobiales</taxon>
        <taxon>Devosiaceae</taxon>
        <taxon>Devosia</taxon>
    </lineage>
</organism>
<sequence>MSSSSQPKDVLQSRLDFVGLDDTARARLATVQTHVDKHLPLALDQFYAKLSTVPAVTKFFDGKQHMNRAQGKQVGHWKAIAAGEFDDAYFDASTRVGLRHAQIGLEPRWHIGGYGLIVETLMTGMIHDMMAEALQPVKGKFGRKVQPKPEAIQASADAMALALSAVLKSMLLDIDIGVSAYFDKLTEDTKAAEDAARNKISRAVSLTGDVLKDLAEGDLTSRITADFDSEFAQIKDDTNAVADRLSEIVTQLRQTSRSLKTATGEILSGANDLADRTTRQAATIEQTSASVEHLTQAVADNAGRASTAAEKAKAVSVSATGGGKVMEKANAAMAAIEASSAKISNIIGLIDDIAFQTNLLALNASVEAARAGDAGKGFAVVAVEVRRLAQSAAAASSDIKKLIDSSANEVRTGSHLVGQASETLLDILSGAEESANLIDTIAQANRSQASSLAEISVAVRAMDEMTQHNAALVEETNAAIEQTEGQAVELDRIVDVFRLDALADETPVRSPRAPAYRISGNAAIDADWTEF</sequence>
<reference evidence="6 7" key="1">
    <citation type="submission" date="2015-03" db="EMBL/GenBank/DDBJ databases">
        <authorList>
            <person name="Lepp D."/>
            <person name="Hassan Y.I."/>
            <person name="Li X.-Z."/>
            <person name="Zhou T."/>
        </authorList>
    </citation>
    <scope>NUCLEOTIDE SEQUENCE [LARGE SCALE GENOMIC DNA]</scope>
    <source>
        <strain evidence="6 7">E84</strain>
    </source>
</reference>
<evidence type="ECO:0000313" key="6">
    <source>
        <dbReference type="EMBL" id="KKC35867.1"/>
    </source>
</evidence>
<dbReference type="GO" id="GO:0020037">
    <property type="term" value="F:heme binding"/>
    <property type="evidence" value="ECO:0007669"/>
    <property type="project" value="InterPro"/>
</dbReference>
<dbReference type="InterPro" id="IPR044398">
    <property type="entry name" value="Globin-sensor_dom"/>
</dbReference>
<dbReference type="InterPro" id="IPR003660">
    <property type="entry name" value="HAMP_dom"/>
</dbReference>
<comment type="caution">
    <text evidence="6">The sequence shown here is derived from an EMBL/GenBank/DDBJ whole genome shotgun (WGS) entry which is preliminary data.</text>
</comment>
<dbReference type="SMART" id="SM00283">
    <property type="entry name" value="MA"/>
    <property type="match status" value="1"/>
</dbReference>
<dbReference type="InterPro" id="IPR004090">
    <property type="entry name" value="Chemotax_Me-accpt_rcpt"/>
</dbReference>
<proteinExistence type="inferred from homology"/>
<dbReference type="AlphaFoldDB" id="A0A0F5Q4M8"/>
<dbReference type="Gene3D" id="1.10.490.10">
    <property type="entry name" value="Globins"/>
    <property type="match status" value="1"/>
</dbReference>